<evidence type="ECO:0000259" key="3">
    <source>
        <dbReference type="Pfam" id="PF06877"/>
    </source>
</evidence>
<dbReference type="Pfam" id="PF06877">
    <property type="entry name" value="RraB"/>
    <property type="match status" value="1"/>
</dbReference>
<dbReference type="Proteomes" id="UP000250369">
    <property type="component" value="Unassembled WGS sequence"/>
</dbReference>
<evidence type="ECO:0000256" key="1">
    <source>
        <dbReference type="SAM" id="Phobius"/>
    </source>
</evidence>
<reference evidence="4 5" key="1">
    <citation type="journal article" date="2009" name="Int. J. Syst. Evol. Microbiol.">
        <title>Paenibacillus contaminans sp. nov., isolated from a contaminated laboratory plate.</title>
        <authorList>
            <person name="Chou J.H."/>
            <person name="Lee J.H."/>
            <person name="Lin M.C."/>
            <person name="Chang P.S."/>
            <person name="Arun A.B."/>
            <person name="Young C.C."/>
            <person name="Chen W.M."/>
        </authorList>
    </citation>
    <scope>NUCLEOTIDE SEQUENCE [LARGE SCALE GENOMIC DNA]</scope>
    <source>
        <strain evidence="4 5">CKOBP-6</strain>
    </source>
</reference>
<keyword evidence="1" id="KW-0812">Transmembrane</keyword>
<name>A0A329MS39_9BACL</name>
<dbReference type="InterPro" id="IPR016097">
    <property type="entry name" value="DUF695"/>
</dbReference>
<feature type="domain" description="DUF695" evidence="2">
    <location>
        <begin position="3"/>
        <end position="141"/>
    </location>
</feature>
<evidence type="ECO:0008006" key="6">
    <source>
        <dbReference type="Google" id="ProtNLM"/>
    </source>
</evidence>
<keyword evidence="1" id="KW-1133">Transmembrane helix</keyword>
<keyword evidence="5" id="KW-1185">Reference proteome</keyword>
<sequence length="287" mass="33343">MTENWNVFERITERERMSLFLNTGLKQDGPAKDFGRLLSITVNLYRAMGNQAIPAVYEQVYRLEDRLESLMSRQSDQNDDRKGIYAGRIMTGTKVELFFYVKEGIEYKRGLDSVIQSFDQFNFTYAERPDTNWSFYMDYLFPTPLEQLYMRNARLFYGLRQNGYKLDVVRPVHHVLYFEGRESLDVCKQKAIAHGFKIERTEAGNEKHKLVVSKRVLLDMSVLNGTVRELFELAQAHGGNYDGWGTNTSRRFSVRLRSALRNPRIVTAVFAIIVLAAATWELLNEGF</sequence>
<dbReference type="InterPro" id="IPR009671">
    <property type="entry name" value="RraB_dom"/>
</dbReference>
<dbReference type="OrthoDB" id="7839302at2"/>
<accession>A0A329MS39</accession>
<dbReference type="Pfam" id="PF05117">
    <property type="entry name" value="DUF695"/>
    <property type="match status" value="1"/>
</dbReference>
<keyword evidence="1" id="KW-0472">Membrane</keyword>
<gene>
    <name evidence="4" type="ORF">DQG23_00815</name>
</gene>
<evidence type="ECO:0000259" key="2">
    <source>
        <dbReference type="Pfam" id="PF05117"/>
    </source>
</evidence>
<proteinExistence type="predicted"/>
<evidence type="ECO:0000313" key="4">
    <source>
        <dbReference type="EMBL" id="RAV22791.1"/>
    </source>
</evidence>
<comment type="caution">
    <text evidence="4">The sequence shown here is derived from an EMBL/GenBank/DDBJ whole genome shotgun (WGS) entry which is preliminary data.</text>
</comment>
<dbReference type="Gene3D" id="3.30.70.970">
    <property type="entry name" value="RraB-like"/>
    <property type="match status" value="1"/>
</dbReference>
<feature type="transmembrane region" description="Helical" evidence="1">
    <location>
        <begin position="265"/>
        <end position="283"/>
    </location>
</feature>
<feature type="domain" description="Regulator of ribonuclease activity B" evidence="3">
    <location>
        <begin position="152"/>
        <end position="246"/>
    </location>
</feature>
<dbReference type="SUPFAM" id="SSF89946">
    <property type="entry name" value="Hypothetical protein VC0424"/>
    <property type="match status" value="1"/>
</dbReference>
<protein>
    <recommendedName>
        <fullName evidence="6">DUF695 domain-containing protein</fullName>
    </recommendedName>
</protein>
<evidence type="ECO:0000313" key="5">
    <source>
        <dbReference type="Proteomes" id="UP000250369"/>
    </source>
</evidence>
<dbReference type="InterPro" id="IPR036701">
    <property type="entry name" value="RraB-like_sf"/>
</dbReference>
<dbReference type="EMBL" id="QMFB01000001">
    <property type="protein sequence ID" value="RAV22791.1"/>
    <property type="molecule type" value="Genomic_DNA"/>
</dbReference>
<dbReference type="AlphaFoldDB" id="A0A329MS39"/>
<organism evidence="4 5">
    <name type="scientific">Paenibacillus contaminans</name>
    <dbReference type="NCBI Taxonomy" id="450362"/>
    <lineage>
        <taxon>Bacteria</taxon>
        <taxon>Bacillati</taxon>
        <taxon>Bacillota</taxon>
        <taxon>Bacilli</taxon>
        <taxon>Bacillales</taxon>
        <taxon>Paenibacillaceae</taxon>
        <taxon>Paenibacillus</taxon>
    </lineage>
</organism>
<dbReference type="RefSeq" id="WP_113028900.1">
    <property type="nucleotide sequence ID" value="NZ_QMFB01000001.1"/>
</dbReference>